<dbReference type="EC" id="1.16.3.4" evidence="5"/>
<evidence type="ECO:0000259" key="11">
    <source>
        <dbReference type="Pfam" id="PF07732"/>
    </source>
</evidence>
<evidence type="ECO:0000256" key="5">
    <source>
        <dbReference type="ARBA" id="ARBA00038978"/>
    </source>
</evidence>
<dbReference type="Gene3D" id="2.60.40.420">
    <property type="entry name" value="Cupredoxins - blue copper proteins"/>
    <property type="match status" value="3"/>
</dbReference>
<dbReference type="OrthoDB" id="345021at2"/>
<dbReference type="InterPro" id="IPR011706">
    <property type="entry name" value="Cu-oxidase_C"/>
</dbReference>
<dbReference type="PATRIC" id="fig|1386089.3.peg.3326"/>
<dbReference type="GO" id="GO:0005507">
    <property type="term" value="F:copper ion binding"/>
    <property type="evidence" value="ECO:0007669"/>
    <property type="project" value="InterPro"/>
</dbReference>
<evidence type="ECO:0000259" key="10">
    <source>
        <dbReference type="Pfam" id="PF07731"/>
    </source>
</evidence>
<dbReference type="PROSITE" id="PS51318">
    <property type="entry name" value="TAT"/>
    <property type="match status" value="1"/>
</dbReference>
<gene>
    <name evidence="12" type="ORF">N865_15665</name>
</gene>
<name>W9G6I4_9MICO</name>
<evidence type="ECO:0000313" key="12">
    <source>
        <dbReference type="EMBL" id="EWT00418.1"/>
    </source>
</evidence>
<dbReference type="InterPro" id="IPR002355">
    <property type="entry name" value="Cu_oxidase_Cu_BS"/>
</dbReference>
<feature type="domain" description="Plastocyanin-like" evidence="10">
    <location>
        <begin position="635"/>
        <end position="737"/>
    </location>
</feature>
<dbReference type="GO" id="GO:0016491">
    <property type="term" value="F:oxidoreductase activity"/>
    <property type="evidence" value="ECO:0007669"/>
    <property type="project" value="UniProtKB-KW"/>
</dbReference>
<dbReference type="Proteomes" id="UP000019489">
    <property type="component" value="Unassembled WGS sequence"/>
</dbReference>
<dbReference type="Pfam" id="PF07732">
    <property type="entry name" value="Cu-oxidase_3"/>
    <property type="match status" value="1"/>
</dbReference>
<dbReference type="PROSITE" id="PS00080">
    <property type="entry name" value="MULTICOPPER_OXIDASE2"/>
    <property type="match status" value="1"/>
</dbReference>
<dbReference type="AlphaFoldDB" id="W9G6I4"/>
<evidence type="ECO:0000313" key="13">
    <source>
        <dbReference type="Proteomes" id="UP000019489"/>
    </source>
</evidence>
<comment type="caution">
    <text evidence="12">The sequence shown here is derived from an EMBL/GenBank/DDBJ whole genome shotgun (WGS) entry which is preliminary data.</text>
</comment>
<evidence type="ECO:0000256" key="1">
    <source>
        <dbReference type="ARBA" id="ARBA00010609"/>
    </source>
</evidence>
<accession>W9G6I4</accession>
<keyword evidence="3" id="KW-0479">Metal-binding</keyword>
<sequence>MNAFTPSEEQDLPLSGSTGVHRRTVLRLGAAGGLGAALLAARGFGGPVLAEKGLLSLDGAFAASSTTLGDLLFYVEAFPTSPLILSPFSDLLPIPKALAPVPASTFSTWAKPPGPGVGQQNSFGSEQHQIWPSKIGYPDPIVYKIDLLLRTHSFTTSQVLPIDANGKPTASFDAFGATYAAGTKRWLPMSTIYGFNGTFPGPRINAEYGKPCLVRFENHLDENPLGLDRQDFGSPDWSFLTHLHNGHTAPESDGNPHYCMTYGPKSTGYGPQTFCDNLYLNWPAGGDDREKQSFFWFHDHRMDHTGSNVYKGMVGLYPIYDPKNGMDMGDETKGLRLPGVRHDNPDGSFDVDYDVPLAFYDCRLDDGVTTHQDVHDGMGEFPAAKNPATHPEWWGKTFYKHFPNHGFVGDIFTVNGTAYPVMEVKRRKYRFRFLDASLARIYEFKLMASTQGPKSSASLGYGGDELEGQYRIPDGQQCMQFTQIASDGGLLPFALRRDSFELWPAKRREVIVDFTRYQDGTPTTKGDVIYLTNVMKMPNGRMWASSSRFSPDPNYKVPVLKFVIGDDVPDNSLVPQPGQLLRQLPPLPSNWQSLLDNRLIFEVERGSSSADVEWLINGTPFDPTHDGTSLKNPAGKTPPASQKVNSFNLWEIRNGGGGWVHPFHLHMEEHRVVMRNGKDVTKGGDPGHPDDVSREDLTALDPGESVIVYRGFRDFVGPYVAHCHNLAHEDHAMMFGWEITS</sequence>
<feature type="domain" description="Plastocyanin-like" evidence="11">
    <location>
        <begin position="190"/>
        <end position="223"/>
    </location>
</feature>
<dbReference type="PANTHER" id="PTHR48267">
    <property type="entry name" value="CUPREDOXIN SUPERFAMILY PROTEIN"/>
    <property type="match status" value="1"/>
</dbReference>
<dbReference type="eggNOG" id="COG2132">
    <property type="taxonomic scope" value="Bacteria"/>
</dbReference>
<evidence type="ECO:0000256" key="2">
    <source>
        <dbReference type="ARBA" id="ARBA00011245"/>
    </source>
</evidence>
<evidence type="ECO:0000256" key="4">
    <source>
        <dbReference type="ARBA" id="ARBA00023002"/>
    </source>
</evidence>
<dbReference type="InterPro" id="IPR045087">
    <property type="entry name" value="Cu-oxidase_fam"/>
</dbReference>
<keyword evidence="13" id="KW-1185">Reference proteome</keyword>
<dbReference type="RefSeq" id="WP_034808383.1">
    <property type="nucleotide sequence ID" value="NZ_AWSA01000043.1"/>
</dbReference>
<comment type="subunit">
    <text evidence="2">Monomer.</text>
</comment>
<dbReference type="InterPro" id="IPR006311">
    <property type="entry name" value="TAT_signal"/>
</dbReference>
<evidence type="ECO:0000256" key="6">
    <source>
        <dbReference type="ARBA" id="ARBA00041027"/>
    </source>
</evidence>
<comment type="similarity">
    <text evidence="1">Belongs to the multicopper oxidase family.</text>
</comment>
<evidence type="ECO:0000256" key="8">
    <source>
        <dbReference type="ARBA" id="ARBA00043090"/>
    </source>
</evidence>
<proteinExistence type="inferred from homology"/>
<evidence type="ECO:0000256" key="3">
    <source>
        <dbReference type="ARBA" id="ARBA00022723"/>
    </source>
</evidence>
<keyword evidence="4" id="KW-0560">Oxidoreductase</keyword>
<evidence type="ECO:0000256" key="9">
    <source>
        <dbReference type="ARBA" id="ARBA00048092"/>
    </source>
</evidence>
<dbReference type="EMBL" id="AWSA01000043">
    <property type="protein sequence ID" value="EWT00418.1"/>
    <property type="molecule type" value="Genomic_DNA"/>
</dbReference>
<evidence type="ECO:0000256" key="7">
    <source>
        <dbReference type="ARBA" id="ARBA00042896"/>
    </source>
</evidence>
<dbReference type="SUPFAM" id="SSF49503">
    <property type="entry name" value="Cupredoxins"/>
    <property type="match status" value="3"/>
</dbReference>
<dbReference type="InterPro" id="IPR008972">
    <property type="entry name" value="Cupredoxin"/>
</dbReference>
<organism evidence="12 13">
    <name type="scientific">Intrasporangium oryzae NRRL B-24470</name>
    <dbReference type="NCBI Taxonomy" id="1386089"/>
    <lineage>
        <taxon>Bacteria</taxon>
        <taxon>Bacillati</taxon>
        <taxon>Actinomycetota</taxon>
        <taxon>Actinomycetes</taxon>
        <taxon>Micrococcales</taxon>
        <taxon>Intrasporangiaceae</taxon>
        <taxon>Intrasporangium</taxon>
    </lineage>
</organism>
<dbReference type="PANTHER" id="PTHR48267:SF1">
    <property type="entry name" value="BILIRUBIN OXIDASE"/>
    <property type="match status" value="1"/>
</dbReference>
<comment type="catalytic activity">
    <reaction evidence="9">
        <text>4 Cu(+) + O2 + 4 H(+) = 4 Cu(2+) + 2 H2O</text>
        <dbReference type="Rhea" id="RHEA:30083"/>
        <dbReference type="ChEBI" id="CHEBI:15377"/>
        <dbReference type="ChEBI" id="CHEBI:15378"/>
        <dbReference type="ChEBI" id="CHEBI:15379"/>
        <dbReference type="ChEBI" id="CHEBI:29036"/>
        <dbReference type="ChEBI" id="CHEBI:49552"/>
        <dbReference type="EC" id="1.16.3.4"/>
    </reaction>
    <physiologicalReaction direction="left-to-right" evidence="9">
        <dbReference type="Rhea" id="RHEA:30084"/>
    </physiologicalReaction>
</comment>
<dbReference type="Pfam" id="PF07731">
    <property type="entry name" value="Cu-oxidase_2"/>
    <property type="match status" value="1"/>
</dbReference>
<reference evidence="12 13" key="1">
    <citation type="submission" date="2013-08" db="EMBL/GenBank/DDBJ databases">
        <title>Intrasporangium oryzae NRRL B-24470.</title>
        <authorList>
            <person name="Liu H."/>
            <person name="Wang G."/>
        </authorList>
    </citation>
    <scope>NUCLEOTIDE SEQUENCE [LARGE SCALE GENOMIC DNA]</scope>
    <source>
        <strain evidence="12 13">NRRL B-24470</strain>
    </source>
</reference>
<dbReference type="STRING" id="1386089.N865_15665"/>
<protein>
    <recommendedName>
        <fullName evidence="6">Multicopper oxidase CueO</fullName>
        <ecNumber evidence="5">1.16.3.4</ecNumber>
    </recommendedName>
    <alternativeName>
        <fullName evidence="7">Copper efflux oxidase</fullName>
    </alternativeName>
    <alternativeName>
        <fullName evidence="8">Cuprous oxidase</fullName>
    </alternativeName>
</protein>
<dbReference type="InterPro" id="IPR011707">
    <property type="entry name" value="Cu-oxidase-like_N"/>
</dbReference>